<dbReference type="EMBL" id="JAJTJA010000004">
    <property type="protein sequence ID" value="KAH8700829.1"/>
    <property type="molecule type" value="Genomic_DNA"/>
</dbReference>
<evidence type="ECO:0000256" key="7">
    <source>
        <dbReference type="SAM" id="MobiDB-lite"/>
    </source>
</evidence>
<comment type="subcellular location">
    <subcellularLocation>
        <location evidence="1">Nucleus</location>
    </subcellularLocation>
</comment>
<keyword evidence="5" id="KW-0804">Transcription</keyword>
<protein>
    <recommendedName>
        <fullName evidence="8">Zn(2)-C6 fungal-type domain-containing protein</fullName>
    </recommendedName>
</protein>
<dbReference type="GO" id="GO:0000981">
    <property type="term" value="F:DNA-binding transcription factor activity, RNA polymerase II-specific"/>
    <property type="evidence" value="ECO:0007669"/>
    <property type="project" value="InterPro"/>
</dbReference>
<evidence type="ECO:0000259" key="8">
    <source>
        <dbReference type="PROSITE" id="PS50048"/>
    </source>
</evidence>
<organism evidence="9 10">
    <name type="scientific">Talaromyces proteolyticus</name>
    <dbReference type="NCBI Taxonomy" id="1131652"/>
    <lineage>
        <taxon>Eukaryota</taxon>
        <taxon>Fungi</taxon>
        <taxon>Dikarya</taxon>
        <taxon>Ascomycota</taxon>
        <taxon>Pezizomycotina</taxon>
        <taxon>Eurotiomycetes</taxon>
        <taxon>Eurotiomycetidae</taxon>
        <taxon>Eurotiales</taxon>
        <taxon>Trichocomaceae</taxon>
        <taxon>Talaromyces</taxon>
        <taxon>Talaromyces sect. Bacilispori</taxon>
    </lineage>
</organism>
<sequence length="840" mass="94561">MADLDNNEEVPASSNANHKKRSRVQFSCTACRYRKLKCDRTHPCDRCTRRGDAASCTYVGHGPRGRPSHAASNPSHIQSRMQHLENLILSFAQQKKQQDGSGSGAAASWNVTDFATDPSVTTEAAAAAAPLVEDDPGKILNNEQMGTTYVDSSHWRAILDDINEVKKYLHDDDVSTDDGYHEEADEVHDSSSPALLFYSGRALTKEELIADLPERSISDRLMARFLNSGDPTLVILHFPTFQREYDQFWLEPENVSLPWLGLLYASLTMSVGMYRRSLEPLPGALGDPIEMINRLQRNCCQCLISSNYTKVGKLKVEALLMYATTEYSKKGNAPISVSLILGIAIKLAMRMGYHRDPKHYSNISAFEGEMRRRSWAVICQLDALTAFQVGVPKHLQPWQSDTELPHNLFDEDFDENTVELPPSRPESVRTVTTYTISKSRIMDMFGRISDLAYSRKPTSYEEILELDRKLEEAHESMASSLRMKPMNQSLTDDETVIMKRYTLDVLYQKARIVLHRKYLTEAHHDSRLNYSRWVCINAAKEALRHQHELFHESQVGGRLYSHRWFFTSLQNHDFVLAAMVICLELAKSNTDEVKTRKQGYGFSIVLDGRSEMLDALEKSRDIWRTNLKHSVEARKAFDALTIMLKKAQLDDERRKQGDGNTGNPEQPITKTRQPAPRNTSPARDDDIAMGESASSVGYSGSDRRDKSTPSHRLNTGGVIPTPPVSNTSTSTGNGIIRRTTDPASLDAALPIYNQVQEQPFQEVDPSLSTLDVIQSMIDAPSNPDWQAWDGHMQDFYFGALDPLWDPSVSTANGNNMENSEQETTGFPPYESLYFTPGERG</sequence>
<feature type="compositionally biased region" description="Polar residues" evidence="7">
    <location>
        <begin position="661"/>
        <end position="681"/>
    </location>
</feature>
<dbReference type="SMART" id="SM00066">
    <property type="entry name" value="GAL4"/>
    <property type="match status" value="1"/>
</dbReference>
<feature type="compositionally biased region" description="Polar residues" evidence="7">
    <location>
        <begin position="809"/>
        <end position="824"/>
    </location>
</feature>
<feature type="domain" description="Zn(2)-C6 fungal-type" evidence="8">
    <location>
        <begin position="27"/>
        <end position="58"/>
    </location>
</feature>
<evidence type="ECO:0000256" key="2">
    <source>
        <dbReference type="ARBA" id="ARBA00022723"/>
    </source>
</evidence>
<gene>
    <name evidence="9" type="ORF">BGW36DRAFT_317045</name>
</gene>
<dbReference type="InterPro" id="IPR050613">
    <property type="entry name" value="Sec_Metabolite_Reg"/>
</dbReference>
<proteinExistence type="predicted"/>
<keyword evidence="2" id="KW-0479">Metal-binding</keyword>
<evidence type="ECO:0000313" key="9">
    <source>
        <dbReference type="EMBL" id="KAH8700829.1"/>
    </source>
</evidence>
<dbReference type="PROSITE" id="PS00463">
    <property type="entry name" value="ZN2_CY6_FUNGAL_1"/>
    <property type="match status" value="1"/>
</dbReference>
<dbReference type="GeneID" id="70242860"/>
<evidence type="ECO:0000313" key="10">
    <source>
        <dbReference type="Proteomes" id="UP001201262"/>
    </source>
</evidence>
<feature type="region of interest" description="Disordered" evidence="7">
    <location>
        <begin position="649"/>
        <end position="738"/>
    </location>
</feature>
<dbReference type="CDD" id="cd12148">
    <property type="entry name" value="fungal_TF_MHR"/>
    <property type="match status" value="1"/>
</dbReference>
<dbReference type="InterPro" id="IPR036864">
    <property type="entry name" value="Zn2-C6_fun-type_DNA-bd_sf"/>
</dbReference>
<name>A0AAD4L0U7_9EURO</name>
<dbReference type="SUPFAM" id="SSF57701">
    <property type="entry name" value="Zn2/Cys6 DNA-binding domain"/>
    <property type="match status" value="1"/>
</dbReference>
<dbReference type="Proteomes" id="UP001201262">
    <property type="component" value="Unassembled WGS sequence"/>
</dbReference>
<dbReference type="SMART" id="SM00906">
    <property type="entry name" value="Fungal_trans"/>
    <property type="match status" value="1"/>
</dbReference>
<dbReference type="Pfam" id="PF00172">
    <property type="entry name" value="Zn_clus"/>
    <property type="match status" value="1"/>
</dbReference>
<dbReference type="PANTHER" id="PTHR31001">
    <property type="entry name" value="UNCHARACTERIZED TRANSCRIPTIONAL REGULATORY PROTEIN"/>
    <property type="match status" value="1"/>
</dbReference>
<evidence type="ECO:0000256" key="1">
    <source>
        <dbReference type="ARBA" id="ARBA00004123"/>
    </source>
</evidence>
<dbReference type="InterPro" id="IPR007219">
    <property type="entry name" value="XnlR_reg_dom"/>
</dbReference>
<dbReference type="GO" id="GO:0006351">
    <property type="term" value="P:DNA-templated transcription"/>
    <property type="evidence" value="ECO:0007669"/>
    <property type="project" value="InterPro"/>
</dbReference>
<keyword evidence="10" id="KW-1185">Reference proteome</keyword>
<reference evidence="9" key="1">
    <citation type="submission" date="2021-12" db="EMBL/GenBank/DDBJ databases">
        <title>Convergent genome expansion in fungi linked to evolution of root-endophyte symbiosis.</title>
        <authorList>
            <consortium name="DOE Joint Genome Institute"/>
            <person name="Ke Y.-H."/>
            <person name="Bonito G."/>
            <person name="Liao H.-L."/>
            <person name="Looney B."/>
            <person name="Rojas-Flechas A."/>
            <person name="Nash J."/>
            <person name="Hameed K."/>
            <person name="Schadt C."/>
            <person name="Martin F."/>
            <person name="Crous P.W."/>
            <person name="Miettinen O."/>
            <person name="Magnuson J.K."/>
            <person name="Labbe J."/>
            <person name="Jacobson D."/>
            <person name="Doktycz M.J."/>
            <person name="Veneault-Fourrey C."/>
            <person name="Kuo A."/>
            <person name="Mondo S."/>
            <person name="Calhoun S."/>
            <person name="Riley R."/>
            <person name="Ohm R."/>
            <person name="LaButti K."/>
            <person name="Andreopoulos B."/>
            <person name="Pangilinan J."/>
            <person name="Nolan M."/>
            <person name="Tritt A."/>
            <person name="Clum A."/>
            <person name="Lipzen A."/>
            <person name="Daum C."/>
            <person name="Barry K."/>
            <person name="Grigoriev I.V."/>
            <person name="Vilgalys R."/>
        </authorList>
    </citation>
    <scope>NUCLEOTIDE SEQUENCE</scope>
    <source>
        <strain evidence="9">PMI_201</strain>
    </source>
</reference>
<dbReference type="Pfam" id="PF04082">
    <property type="entry name" value="Fungal_trans"/>
    <property type="match status" value="1"/>
</dbReference>
<dbReference type="PANTHER" id="PTHR31001:SF86">
    <property type="entry name" value="ZN(II)2CYS6 TRANSCRIPTION FACTOR (EUROFUNG)"/>
    <property type="match status" value="1"/>
</dbReference>
<keyword evidence="6" id="KW-0539">Nucleus</keyword>
<dbReference type="GO" id="GO:0003677">
    <property type="term" value="F:DNA binding"/>
    <property type="evidence" value="ECO:0007669"/>
    <property type="project" value="UniProtKB-KW"/>
</dbReference>
<keyword evidence="4" id="KW-0238">DNA-binding</keyword>
<keyword evidence="3" id="KW-0805">Transcription regulation</keyword>
<comment type="caution">
    <text evidence="9">The sequence shown here is derived from an EMBL/GenBank/DDBJ whole genome shotgun (WGS) entry which is preliminary data.</text>
</comment>
<dbReference type="InterPro" id="IPR001138">
    <property type="entry name" value="Zn2Cys6_DnaBD"/>
</dbReference>
<evidence type="ECO:0000256" key="6">
    <source>
        <dbReference type="ARBA" id="ARBA00023242"/>
    </source>
</evidence>
<feature type="region of interest" description="Disordered" evidence="7">
    <location>
        <begin position="809"/>
        <end position="840"/>
    </location>
</feature>
<dbReference type="RefSeq" id="XP_046074535.1">
    <property type="nucleotide sequence ID" value="XM_046212573.1"/>
</dbReference>
<dbReference type="PROSITE" id="PS50048">
    <property type="entry name" value="ZN2_CY6_FUNGAL_2"/>
    <property type="match status" value="1"/>
</dbReference>
<evidence type="ECO:0000256" key="3">
    <source>
        <dbReference type="ARBA" id="ARBA00023015"/>
    </source>
</evidence>
<evidence type="ECO:0000256" key="4">
    <source>
        <dbReference type="ARBA" id="ARBA00023125"/>
    </source>
</evidence>
<dbReference type="CDD" id="cd00067">
    <property type="entry name" value="GAL4"/>
    <property type="match status" value="1"/>
</dbReference>
<feature type="compositionally biased region" description="Low complexity" evidence="7">
    <location>
        <begin position="724"/>
        <end position="736"/>
    </location>
</feature>
<evidence type="ECO:0000256" key="5">
    <source>
        <dbReference type="ARBA" id="ARBA00023163"/>
    </source>
</evidence>
<accession>A0AAD4L0U7</accession>
<dbReference type="AlphaFoldDB" id="A0AAD4L0U7"/>
<dbReference type="GO" id="GO:0008270">
    <property type="term" value="F:zinc ion binding"/>
    <property type="evidence" value="ECO:0007669"/>
    <property type="project" value="InterPro"/>
</dbReference>
<dbReference type="Gene3D" id="4.10.240.10">
    <property type="entry name" value="Zn(2)-C6 fungal-type DNA-binding domain"/>
    <property type="match status" value="1"/>
</dbReference>
<dbReference type="GO" id="GO:0005634">
    <property type="term" value="C:nucleus"/>
    <property type="evidence" value="ECO:0007669"/>
    <property type="project" value="UniProtKB-SubCell"/>
</dbReference>